<dbReference type="InterPro" id="IPR025324">
    <property type="entry name" value="DUF4230"/>
</dbReference>
<sequence>MGLRRTSSNAARRGGLAIGGGFMAVLVALACAVVLMLSGIIPVFGRSTTVDRTQTPVLQRIAKLNQFTAATGTFQVIVDIEDDVGGLPSILAGERTLMVASGEVEAEVDFTGLKSDAIVVDDADGSVVVTIPPPTLTSARIDNSKTRVYSRERGLLNRVEDFVSDQPVDDQALYVEAENRMEDAAAASDLSGLARRNTEDMLVAMLGSVGYDDVTVVFDSNDAPRRSEEAVDPGANG</sequence>
<gene>
    <name evidence="2" type="ORF">IPN02_14545</name>
</gene>
<dbReference type="Pfam" id="PF14014">
    <property type="entry name" value="DUF4230"/>
    <property type="match status" value="1"/>
</dbReference>
<keyword evidence="1" id="KW-0472">Membrane</keyword>
<comment type="caution">
    <text evidence="2">The sequence shown here is derived from an EMBL/GenBank/DDBJ whole genome shotgun (WGS) entry which is preliminary data.</text>
</comment>
<organism evidence="2 3">
    <name type="scientific">Candidatus Neomicrothrix subdominans</name>
    <dbReference type="NCBI Taxonomy" id="2954438"/>
    <lineage>
        <taxon>Bacteria</taxon>
        <taxon>Bacillati</taxon>
        <taxon>Actinomycetota</taxon>
        <taxon>Acidimicrobiia</taxon>
        <taxon>Acidimicrobiales</taxon>
        <taxon>Microthrixaceae</taxon>
        <taxon>Candidatus Neomicrothrix</taxon>
    </lineage>
</organism>
<dbReference type="AlphaFoldDB" id="A0A936NE54"/>
<feature type="transmembrane region" description="Helical" evidence="1">
    <location>
        <begin position="21"/>
        <end position="44"/>
    </location>
</feature>
<protein>
    <submittedName>
        <fullName evidence="2">DUF4230 domain-containing protein</fullName>
    </submittedName>
</protein>
<keyword evidence="1" id="KW-0812">Transmembrane</keyword>
<reference evidence="2 3" key="1">
    <citation type="submission" date="2020-10" db="EMBL/GenBank/DDBJ databases">
        <title>Connecting structure to function with the recovery of over 1000 high-quality activated sludge metagenome-assembled genomes encoding full-length rRNA genes using long-read sequencing.</title>
        <authorList>
            <person name="Singleton C.M."/>
            <person name="Petriglieri F."/>
            <person name="Kristensen J.M."/>
            <person name="Kirkegaard R.H."/>
            <person name="Michaelsen T.Y."/>
            <person name="Andersen M.H."/>
            <person name="Karst S.M."/>
            <person name="Dueholm M.S."/>
            <person name="Nielsen P.H."/>
            <person name="Albertsen M."/>
        </authorList>
    </citation>
    <scope>NUCLEOTIDE SEQUENCE [LARGE SCALE GENOMIC DNA]</scope>
    <source>
        <strain evidence="2">Lyne_18-Q3-R50-59_MAXAC.006</strain>
    </source>
</reference>
<evidence type="ECO:0000313" key="2">
    <source>
        <dbReference type="EMBL" id="MBK9298021.1"/>
    </source>
</evidence>
<keyword evidence="1" id="KW-1133">Transmembrane helix</keyword>
<evidence type="ECO:0000313" key="3">
    <source>
        <dbReference type="Proteomes" id="UP000727993"/>
    </source>
</evidence>
<name>A0A936NE54_9ACTN</name>
<dbReference type="EMBL" id="JADJZA010000008">
    <property type="protein sequence ID" value="MBK9298021.1"/>
    <property type="molecule type" value="Genomic_DNA"/>
</dbReference>
<evidence type="ECO:0000256" key="1">
    <source>
        <dbReference type="SAM" id="Phobius"/>
    </source>
</evidence>
<dbReference type="PROSITE" id="PS51257">
    <property type="entry name" value="PROKAR_LIPOPROTEIN"/>
    <property type="match status" value="1"/>
</dbReference>
<dbReference type="Proteomes" id="UP000727993">
    <property type="component" value="Unassembled WGS sequence"/>
</dbReference>
<accession>A0A936NE54</accession>
<proteinExistence type="predicted"/>